<dbReference type="RefSeq" id="WP_330170125.1">
    <property type="nucleotide sequence ID" value="NZ_CP137080.1"/>
</dbReference>
<sequence length="443" mass="46677">MVHPGWQRVRFIGFAIPTGPAQVAPLGSPSGGGSVGGTYLGLPDAAADIAGRLGVLRAAVRAARDALPAEESGVLNVFVAPEFFWHGPQGPYLYAAGEPDPVDGLIERLAEEFPADEYADWLFVFGTAVSAEADDPREIFARATTLVRNGVVADLARRYRQASGEDQAKIFEIVEDYLQWGHAHPVVQVRNRALVLGGAALGTPTGAFPERLVTTEKSLDSGEDFVLWDTTGRDDVVTEQMVAHAFVDLSGGDLKRRAGDAHAIVRLDPGSECPVDVGVEICLDHADGRLRRGLPRNRWPRDAGEGLELQLVPSCGASLRADAIAAASGGYVFNVDGQHALADDVRPVGAGSVAGVLCAWGNYVAPANPRYRAHTQLARVSRAASGADAKSPSSTVAVLDRLPGDVVSVIAVPPRATLDTFFAGGSGALHVYGLHDPLPLPRS</sequence>
<name>A0AAU0MGM7_9MICO</name>
<gene>
    <name evidence="1" type="ORF">RYJ27_09760</name>
</gene>
<dbReference type="AlphaFoldDB" id="A0AAU0MGM7"/>
<dbReference type="KEGG" id="mliy:RYJ27_09760"/>
<keyword evidence="2" id="KW-1185">Reference proteome</keyword>
<dbReference type="EMBL" id="CP137080">
    <property type="protein sequence ID" value="WOQ68987.1"/>
    <property type="molecule type" value="Genomic_DNA"/>
</dbReference>
<evidence type="ECO:0000313" key="1">
    <source>
        <dbReference type="EMBL" id="WOQ68987.1"/>
    </source>
</evidence>
<accession>A0AAU0MGM7</accession>
<organism evidence="1 2">
    <name type="scientific">Microbacterium limosum</name>
    <dbReference type="NCBI Taxonomy" id="3079935"/>
    <lineage>
        <taxon>Bacteria</taxon>
        <taxon>Bacillati</taxon>
        <taxon>Actinomycetota</taxon>
        <taxon>Actinomycetes</taxon>
        <taxon>Micrococcales</taxon>
        <taxon>Microbacteriaceae</taxon>
        <taxon>Microbacterium</taxon>
    </lineage>
</organism>
<evidence type="ECO:0000313" key="2">
    <source>
        <dbReference type="Proteomes" id="UP001329313"/>
    </source>
</evidence>
<protein>
    <submittedName>
        <fullName evidence="1">Uncharacterized protein</fullName>
    </submittedName>
</protein>
<reference evidence="1 2" key="1">
    <citation type="submission" date="2023-10" db="EMBL/GenBank/DDBJ databases">
        <title>Y20.</title>
        <authorList>
            <person name="Zhang G."/>
            <person name="Ding Y."/>
        </authorList>
    </citation>
    <scope>NUCLEOTIDE SEQUENCE [LARGE SCALE GENOMIC DNA]</scope>
    <source>
        <strain evidence="1 2">Y20</strain>
    </source>
</reference>
<dbReference type="Proteomes" id="UP001329313">
    <property type="component" value="Chromosome"/>
</dbReference>
<proteinExistence type="predicted"/>